<accession>A0AAN8RX17</accession>
<reference evidence="1 2" key="1">
    <citation type="submission" date="2023-10" db="EMBL/GenBank/DDBJ databases">
        <title>Genomes of two closely related lineages of the louse Polyplax serrata with different host specificities.</title>
        <authorList>
            <person name="Martinu J."/>
            <person name="Tarabai H."/>
            <person name="Stefka J."/>
            <person name="Hypsa V."/>
        </authorList>
    </citation>
    <scope>NUCLEOTIDE SEQUENCE [LARGE SCALE GENOMIC DNA]</scope>
    <source>
        <strain evidence="1">HR10_N</strain>
    </source>
</reference>
<organism evidence="1 2">
    <name type="scientific">Polyplax serrata</name>
    <name type="common">Common mouse louse</name>
    <dbReference type="NCBI Taxonomy" id="468196"/>
    <lineage>
        <taxon>Eukaryota</taxon>
        <taxon>Metazoa</taxon>
        <taxon>Ecdysozoa</taxon>
        <taxon>Arthropoda</taxon>
        <taxon>Hexapoda</taxon>
        <taxon>Insecta</taxon>
        <taxon>Pterygota</taxon>
        <taxon>Neoptera</taxon>
        <taxon>Paraneoptera</taxon>
        <taxon>Psocodea</taxon>
        <taxon>Troctomorpha</taxon>
        <taxon>Phthiraptera</taxon>
        <taxon>Anoplura</taxon>
        <taxon>Polyplacidae</taxon>
        <taxon>Polyplax</taxon>
    </lineage>
</organism>
<evidence type="ECO:0000313" key="2">
    <source>
        <dbReference type="Proteomes" id="UP001372834"/>
    </source>
</evidence>
<gene>
    <name evidence="1" type="ORF">RUM43_003496</name>
</gene>
<dbReference type="Proteomes" id="UP001372834">
    <property type="component" value="Unassembled WGS sequence"/>
</dbReference>
<dbReference type="AlphaFoldDB" id="A0AAN8RX17"/>
<proteinExistence type="predicted"/>
<sequence length="71" mass="7997">MSSVPQGAFASFKVKQNLKKIKFGNADEEVTNSGHFLSSEAKLHSGPAWEIIRLVQAKSQRKRKRPEEDDL</sequence>
<dbReference type="EMBL" id="JAWJWE010000036">
    <property type="protein sequence ID" value="KAK6629678.1"/>
    <property type="molecule type" value="Genomic_DNA"/>
</dbReference>
<name>A0AAN8RX17_POLSC</name>
<comment type="caution">
    <text evidence="1">The sequence shown here is derived from an EMBL/GenBank/DDBJ whole genome shotgun (WGS) entry which is preliminary data.</text>
</comment>
<evidence type="ECO:0000313" key="1">
    <source>
        <dbReference type="EMBL" id="KAK6629678.1"/>
    </source>
</evidence>
<protein>
    <submittedName>
        <fullName evidence="1">Uncharacterized protein</fullName>
    </submittedName>
</protein>